<dbReference type="Proteomes" id="UP000504633">
    <property type="component" value="Unplaced"/>
</dbReference>
<sequence length="390" mass="45404">MSKTILDLNDDCIEYLFKYLPIDTHMSFTRVCTRFRNVWLNYRKYIYSRLELGETNAEGFQQEMILLRQISEHVKHITINMNRNFDWSGVPLAQFMTNLRKMSALERVLLWIKDNESHKTYECILRALEQLPRIKGIATYQDNNVVDSLYQFNDCESLLRESAHSRDPLMEFIENHTKIRVLLFNNASIRPTLEDLVRHSTCVKELTFRMTQKAAEYVPLAELPELRELHIFANRQQHDCCPLLPLLAAIQCKLSQQLHTLTINAPGVGYPEACEIARISSLQRLDCHLTEPLCLQALIALNQLTDFFIQLPECSPIDDLVLDILKHCQKLNVLRIDLPNLGSNFLAEAYQLLQQVRDPTKQKPLILMLGINCTKLDKNMNCYLKVIRQE</sequence>
<dbReference type="OMA" id="MQGIATY"/>
<dbReference type="InterPro" id="IPR001810">
    <property type="entry name" value="F-box_dom"/>
</dbReference>
<dbReference type="SUPFAM" id="SSF52047">
    <property type="entry name" value="RNI-like"/>
    <property type="match status" value="1"/>
</dbReference>
<feature type="domain" description="F-box" evidence="1">
    <location>
        <begin position="5"/>
        <end position="46"/>
    </location>
</feature>
<proteinExistence type="predicted"/>
<reference evidence="3" key="1">
    <citation type="submission" date="2025-08" db="UniProtKB">
        <authorList>
            <consortium name="RefSeq"/>
        </authorList>
    </citation>
    <scope>IDENTIFICATION</scope>
    <source>
        <strain evidence="3">15085-1641.00</strain>
        <tissue evidence="3">Whole body</tissue>
    </source>
</reference>
<dbReference type="RefSeq" id="XP_023178332.1">
    <property type="nucleotide sequence ID" value="XM_023322564.2"/>
</dbReference>
<dbReference type="GeneID" id="111604480"/>
<accession>A0A6J1MCC9</accession>
<dbReference type="AlphaFoldDB" id="A0A6J1MCC9"/>
<evidence type="ECO:0000313" key="3">
    <source>
        <dbReference type="RefSeq" id="XP_023178332.1"/>
    </source>
</evidence>
<organism evidence="2 3">
    <name type="scientific">Drosophila hydei</name>
    <name type="common">Fruit fly</name>
    <dbReference type="NCBI Taxonomy" id="7224"/>
    <lineage>
        <taxon>Eukaryota</taxon>
        <taxon>Metazoa</taxon>
        <taxon>Ecdysozoa</taxon>
        <taxon>Arthropoda</taxon>
        <taxon>Hexapoda</taxon>
        <taxon>Insecta</taxon>
        <taxon>Pterygota</taxon>
        <taxon>Neoptera</taxon>
        <taxon>Endopterygota</taxon>
        <taxon>Diptera</taxon>
        <taxon>Brachycera</taxon>
        <taxon>Muscomorpha</taxon>
        <taxon>Ephydroidea</taxon>
        <taxon>Drosophilidae</taxon>
        <taxon>Drosophila</taxon>
    </lineage>
</organism>
<keyword evidence="2" id="KW-1185">Reference proteome</keyword>
<dbReference type="SUPFAM" id="SSF81383">
    <property type="entry name" value="F-box domain"/>
    <property type="match status" value="1"/>
</dbReference>
<protein>
    <submittedName>
        <fullName evidence="3">Uncharacterized protein LOC111604480 isoform X1</fullName>
    </submittedName>
</protein>
<evidence type="ECO:0000313" key="2">
    <source>
        <dbReference type="Proteomes" id="UP000504633"/>
    </source>
</evidence>
<dbReference type="KEGG" id="dhe:111604480"/>
<dbReference type="OrthoDB" id="7809892at2759"/>
<dbReference type="InterPro" id="IPR036047">
    <property type="entry name" value="F-box-like_dom_sf"/>
</dbReference>
<name>A0A6J1MCC9_DROHY</name>
<evidence type="ECO:0000259" key="1">
    <source>
        <dbReference type="Pfam" id="PF00646"/>
    </source>
</evidence>
<gene>
    <name evidence="3" type="primary">LOC111604480</name>
</gene>
<dbReference type="Pfam" id="PF00646">
    <property type="entry name" value="F-box"/>
    <property type="match status" value="1"/>
</dbReference>